<sequence length="151" mass="17208">MTDTDITVDFVKLTSEVLDLQTVVNIVKDNGAGAISTFSGTTRDTYRVDKKVVKLDYEAYIPMAEKVLFSIISEARSKWELKKIAVYHRLETVPVGENSVIIAVSSVHRKESLQAVEWLINQLKEKAPIWKKEIYSDGSVWKENRENRVCC</sequence>
<comment type="catalytic activity">
    <reaction evidence="4">
        <text>2 [molybdopterin-synthase sulfur-carrier protein]-C-terminal-Gly-aminoethanethioate + cyclic pyranopterin phosphate + H2O = molybdopterin + 2 [molybdopterin-synthase sulfur-carrier protein]-C-terminal Gly-Gly + 2 H(+)</text>
        <dbReference type="Rhea" id="RHEA:26333"/>
        <dbReference type="Rhea" id="RHEA-COMP:12202"/>
        <dbReference type="Rhea" id="RHEA-COMP:19907"/>
        <dbReference type="ChEBI" id="CHEBI:15377"/>
        <dbReference type="ChEBI" id="CHEBI:15378"/>
        <dbReference type="ChEBI" id="CHEBI:58698"/>
        <dbReference type="ChEBI" id="CHEBI:59648"/>
        <dbReference type="ChEBI" id="CHEBI:90778"/>
        <dbReference type="ChEBI" id="CHEBI:232372"/>
        <dbReference type="EC" id="2.8.1.12"/>
    </reaction>
</comment>
<dbReference type="Pfam" id="PF02391">
    <property type="entry name" value="MoaE"/>
    <property type="match status" value="1"/>
</dbReference>
<dbReference type="PANTHER" id="PTHR23404">
    <property type="entry name" value="MOLYBDOPTERIN SYNTHASE RELATED"/>
    <property type="match status" value="1"/>
</dbReference>
<dbReference type="GO" id="GO:0006777">
    <property type="term" value="P:Mo-molybdopterin cofactor biosynthetic process"/>
    <property type="evidence" value="ECO:0007669"/>
    <property type="project" value="UniProtKB-UniRule"/>
</dbReference>
<comment type="function">
    <text evidence="4">Catalytic subunit of the molybdopterin synthase complex, a complex that catalyzes the conversion of precursor Z into molybdopterin. Acts by mediating the incorporation of 2 sulfur atoms from thiocarboxylated MOCS2A into precursor Z to generate a dithiolene group.</text>
</comment>
<comment type="subcellular location">
    <subcellularLocation>
        <location evidence="4">Cytoplasm</location>
    </subcellularLocation>
</comment>
<dbReference type="EC" id="2.8.1.12" evidence="4"/>
<dbReference type="FunFam" id="3.90.1170.40:FF:000002">
    <property type="entry name" value="Molybdopterin synthase catalytic subunit"/>
    <property type="match status" value="1"/>
</dbReference>
<protein>
    <recommendedName>
        <fullName evidence="4">Molybdopterin synthase catalytic subunit</fullName>
        <ecNumber evidence="4">2.8.1.12</ecNumber>
    </recommendedName>
    <alternativeName>
        <fullName evidence="4">Molybdenum cofactor synthesis protein 2 large subunit</fullName>
    </alternativeName>
    <alternativeName>
        <fullName evidence="4">Molybdenum cofactor synthesis protein 2B</fullName>
        <shortName evidence="4">MOCS2B</shortName>
    </alternativeName>
</protein>
<dbReference type="Gene3D" id="3.90.1170.40">
    <property type="entry name" value="Molybdopterin biosynthesis MoaE subunit"/>
    <property type="match status" value="1"/>
</dbReference>
<name>A0A9N9APG2_9GLOM</name>
<dbReference type="EMBL" id="CAJVPV010002967">
    <property type="protein sequence ID" value="CAG8540272.1"/>
    <property type="molecule type" value="Genomic_DNA"/>
</dbReference>
<evidence type="ECO:0000256" key="1">
    <source>
        <dbReference type="ARBA" id="ARBA00022490"/>
    </source>
</evidence>
<reference evidence="5" key="1">
    <citation type="submission" date="2021-06" db="EMBL/GenBank/DDBJ databases">
        <authorList>
            <person name="Kallberg Y."/>
            <person name="Tangrot J."/>
            <person name="Rosling A."/>
        </authorList>
    </citation>
    <scope>NUCLEOTIDE SEQUENCE</scope>
    <source>
        <strain evidence="5">CL551</strain>
    </source>
</reference>
<dbReference type="Proteomes" id="UP000789342">
    <property type="component" value="Unassembled WGS sequence"/>
</dbReference>
<dbReference type="InterPro" id="IPR036563">
    <property type="entry name" value="MoaE_sf"/>
</dbReference>
<dbReference type="GO" id="GO:1990140">
    <property type="term" value="C:molybdopterin synthase complex"/>
    <property type="evidence" value="ECO:0007669"/>
    <property type="project" value="UniProtKB-UniRule"/>
</dbReference>
<organism evidence="5 6">
    <name type="scientific">Acaulospora morrowiae</name>
    <dbReference type="NCBI Taxonomy" id="94023"/>
    <lineage>
        <taxon>Eukaryota</taxon>
        <taxon>Fungi</taxon>
        <taxon>Fungi incertae sedis</taxon>
        <taxon>Mucoromycota</taxon>
        <taxon>Glomeromycotina</taxon>
        <taxon>Glomeromycetes</taxon>
        <taxon>Diversisporales</taxon>
        <taxon>Acaulosporaceae</taxon>
        <taxon>Acaulospora</taxon>
    </lineage>
</organism>
<dbReference type="CDD" id="cd00756">
    <property type="entry name" value="MoaE"/>
    <property type="match status" value="1"/>
</dbReference>
<gene>
    <name evidence="5" type="ORF">AMORRO_LOCUS5092</name>
</gene>
<keyword evidence="2 4" id="KW-0808">Transferase</keyword>
<feature type="binding site" evidence="4">
    <location>
        <begin position="108"/>
        <end position="109"/>
    </location>
    <ligand>
        <name>substrate</name>
    </ligand>
</feature>
<feature type="binding site" evidence="4">
    <location>
        <position position="124"/>
    </location>
    <ligand>
        <name>substrate</name>
    </ligand>
</feature>
<dbReference type="HAMAP" id="MF_03052">
    <property type="entry name" value="MOC2B"/>
    <property type="match status" value="1"/>
</dbReference>
<comment type="caution">
    <text evidence="5">The sequence shown here is derived from an EMBL/GenBank/DDBJ whole genome shotgun (WGS) entry which is preliminary data.</text>
</comment>
<comment type="similarity">
    <text evidence="4">Belongs to the MoaE family. MOCS2B subfamily.</text>
</comment>
<accession>A0A9N9APG2</accession>
<keyword evidence="6" id="KW-1185">Reference proteome</keyword>
<dbReference type="InterPro" id="IPR003448">
    <property type="entry name" value="Mopterin_biosynth_MoaE"/>
</dbReference>
<keyword evidence="3 4" id="KW-0501">Molybdenum cofactor biosynthesis</keyword>
<evidence type="ECO:0000256" key="3">
    <source>
        <dbReference type="ARBA" id="ARBA00023150"/>
    </source>
</evidence>
<dbReference type="OrthoDB" id="5531344at2759"/>
<comment type="subunit">
    <text evidence="4">Heterotetramer; composed of 2 small (MOCS2A) and 2 large (MOCS2B) subunits.</text>
</comment>
<dbReference type="InterPro" id="IPR028888">
    <property type="entry name" value="MOCS2B_euk"/>
</dbReference>
<evidence type="ECO:0000256" key="4">
    <source>
        <dbReference type="HAMAP-Rule" id="MF_03052"/>
    </source>
</evidence>
<evidence type="ECO:0000313" key="5">
    <source>
        <dbReference type="EMBL" id="CAG8540272.1"/>
    </source>
</evidence>
<evidence type="ECO:0000256" key="2">
    <source>
        <dbReference type="ARBA" id="ARBA00022679"/>
    </source>
</evidence>
<evidence type="ECO:0000313" key="6">
    <source>
        <dbReference type="Proteomes" id="UP000789342"/>
    </source>
</evidence>
<feature type="binding site" evidence="4">
    <location>
        <begin position="131"/>
        <end position="133"/>
    </location>
    <ligand>
        <name>substrate</name>
    </ligand>
</feature>
<proteinExistence type="inferred from homology"/>
<dbReference type="SUPFAM" id="SSF54690">
    <property type="entry name" value="Molybdopterin synthase subunit MoaE"/>
    <property type="match status" value="1"/>
</dbReference>
<comment type="pathway">
    <text evidence="4">Cofactor biosynthesis; molybdopterin biosynthesis.</text>
</comment>
<keyword evidence="1 4" id="KW-0963">Cytoplasm</keyword>
<dbReference type="GO" id="GO:0030366">
    <property type="term" value="F:molybdopterin synthase activity"/>
    <property type="evidence" value="ECO:0007669"/>
    <property type="project" value="UniProtKB-UniRule"/>
</dbReference>
<dbReference type="AlphaFoldDB" id="A0A9N9APG2"/>